<evidence type="ECO:0000313" key="1">
    <source>
        <dbReference type="EMBL" id="OXI37041.1"/>
    </source>
</evidence>
<gene>
    <name evidence="1" type="ORF">CFB84_30570</name>
</gene>
<dbReference type="OrthoDB" id="5772152at2"/>
<accession>A0A228I3P1</accession>
<sequence length="69" mass="7867">MNRIPVDLSDDQHAALARIAAHQSRSPAEIIRDAIDAYIALQNRTLADNVFGLWKGRVVAYQEDFRSEW</sequence>
<organism evidence="1 2">
    <name type="scientific">Burkholderia aenigmatica</name>
    <dbReference type="NCBI Taxonomy" id="2015348"/>
    <lineage>
        <taxon>Bacteria</taxon>
        <taxon>Pseudomonadati</taxon>
        <taxon>Pseudomonadota</taxon>
        <taxon>Betaproteobacteria</taxon>
        <taxon>Burkholderiales</taxon>
        <taxon>Burkholderiaceae</taxon>
        <taxon>Burkholderia</taxon>
        <taxon>Burkholderia cepacia complex</taxon>
    </lineage>
</organism>
<dbReference type="SUPFAM" id="SSF47598">
    <property type="entry name" value="Ribbon-helix-helix"/>
    <property type="match status" value="1"/>
</dbReference>
<dbReference type="GO" id="GO:0006355">
    <property type="term" value="P:regulation of DNA-templated transcription"/>
    <property type="evidence" value="ECO:0007669"/>
    <property type="project" value="InterPro"/>
</dbReference>
<dbReference type="InterPro" id="IPR013321">
    <property type="entry name" value="Arc_rbn_hlx_hlx"/>
</dbReference>
<comment type="caution">
    <text evidence="1">The sequence shown here is derived from an EMBL/GenBank/DDBJ whole genome shotgun (WGS) entry which is preliminary data.</text>
</comment>
<dbReference type="GeneID" id="99662016"/>
<proteinExistence type="predicted"/>
<protein>
    <submittedName>
        <fullName evidence="1">CopG family transcriptional regulator</fullName>
    </submittedName>
</protein>
<dbReference type="AlphaFoldDB" id="A0A228I3P1"/>
<dbReference type="EMBL" id="NKFA01000018">
    <property type="protein sequence ID" value="OXI37041.1"/>
    <property type="molecule type" value="Genomic_DNA"/>
</dbReference>
<dbReference type="InterPro" id="IPR010985">
    <property type="entry name" value="Ribbon_hlx_hlx"/>
</dbReference>
<dbReference type="RefSeq" id="WP_089453241.1">
    <property type="nucleotide sequence ID" value="NZ_CP184469.1"/>
</dbReference>
<reference evidence="2" key="1">
    <citation type="submission" date="2017-06" db="EMBL/GenBank/DDBJ databases">
        <authorList>
            <person name="LiPuma J."/>
            <person name="Spilker T."/>
        </authorList>
    </citation>
    <scope>NUCLEOTIDE SEQUENCE [LARGE SCALE GENOMIC DNA]</scope>
    <source>
        <strain evidence="2">AU17325</strain>
    </source>
</reference>
<evidence type="ECO:0000313" key="2">
    <source>
        <dbReference type="Proteomes" id="UP000214600"/>
    </source>
</evidence>
<dbReference type="Gene3D" id="1.10.1220.10">
    <property type="entry name" value="Met repressor-like"/>
    <property type="match status" value="1"/>
</dbReference>
<reference evidence="1 2" key="2">
    <citation type="submission" date="2017-08" db="EMBL/GenBank/DDBJ databases">
        <title>WGS of novel Burkholderia cepaca complex species.</title>
        <authorList>
            <person name="Lipuma J."/>
            <person name="Spilker T."/>
        </authorList>
    </citation>
    <scope>NUCLEOTIDE SEQUENCE [LARGE SCALE GENOMIC DNA]</scope>
    <source>
        <strain evidence="1 2">AU17325</strain>
    </source>
</reference>
<dbReference type="Proteomes" id="UP000214600">
    <property type="component" value="Unassembled WGS sequence"/>
</dbReference>
<name>A0A228I3P1_9BURK</name>